<evidence type="ECO:0008006" key="3">
    <source>
        <dbReference type="Google" id="ProtNLM"/>
    </source>
</evidence>
<gene>
    <name evidence="1" type="ORF">FN961_03835</name>
</gene>
<dbReference type="InterPro" id="IPR056955">
    <property type="entry name" value="ORC-CDC6-like"/>
</dbReference>
<dbReference type="Proteomes" id="UP000318126">
    <property type="component" value="Unassembled WGS sequence"/>
</dbReference>
<reference evidence="2" key="1">
    <citation type="submission" date="2019-07" db="EMBL/GenBank/DDBJ databases">
        <title>Shewanella sp. YLB-08 draft genomic sequence.</title>
        <authorList>
            <person name="Yu L."/>
        </authorList>
    </citation>
    <scope>NUCLEOTIDE SEQUENCE [LARGE SCALE GENOMIC DNA]</scope>
    <source>
        <strain evidence="2">JCM 20706</strain>
    </source>
</reference>
<dbReference type="Pfam" id="PF24389">
    <property type="entry name" value="ORC-CDC6-like"/>
    <property type="match status" value="1"/>
</dbReference>
<name>A0A553JT30_SHEHA</name>
<dbReference type="RefSeq" id="WP_143563227.1">
    <property type="nucleotide sequence ID" value="NZ_BMPL01000003.1"/>
</dbReference>
<protein>
    <recommendedName>
        <fullName evidence="3">Zinc ribbon domain-containing protein</fullName>
    </recommendedName>
</protein>
<comment type="caution">
    <text evidence="1">The sequence shown here is derived from an EMBL/GenBank/DDBJ whole genome shotgun (WGS) entry which is preliminary data.</text>
</comment>
<dbReference type="InterPro" id="IPR027417">
    <property type="entry name" value="P-loop_NTPase"/>
</dbReference>
<sequence>MKKPEDDIVEYRADHIELDELELITQETEFYSVVVKKLITRGSKVIVGPRGVGKTHHMRIAHKQCLNSKTKPLSIYVTFSKYLRLEPLRGKSSIAIQFFHCWVLSKILLALRETCKTIGIDFPIFNSNDDSVNLDSLQLFCEQIEKQQQKDWHQNIIESVSVTLVNDIINEAILDSGRKHAILLCDDAALVLTKDYMVEFFDIFRSLNSSKISPKASVYPNTEFGPRFHLGHDAEYVPCWPSILSDDYEDLFDGIYAKRFTKNLKEDIKKCFIYASFGVPRAFLNLVNQFNLTDKGTDQQRVNAVIQAQAKLIREEFLTLAVKQPQFKNYVLAGHDLMDKLLKDVSKENQLSLKNGKKQIVIGIKQEHTPNKNINIIVNFFEETGLLQKATQVKHGTNRVYDRYVPHLTLLLSEGAFQRGHGGYVTNFSESINYPREKHPLRKNSFAEFSDPELLTKIRLNLPNCPACDTPRSNEEQKFCMFCGTELINKSTFETLMSNTVDTLPITEWLRAKIKQETSVETIGDIVLSSNPGQELRKAKGVGKYKATKVISEAQNWLDEYLQ</sequence>
<organism evidence="1 2">
    <name type="scientific">Shewanella hanedai</name>
    <name type="common">Alteromonas hanedai</name>
    <dbReference type="NCBI Taxonomy" id="25"/>
    <lineage>
        <taxon>Bacteria</taxon>
        <taxon>Pseudomonadati</taxon>
        <taxon>Pseudomonadota</taxon>
        <taxon>Gammaproteobacteria</taxon>
        <taxon>Alteromonadales</taxon>
        <taxon>Shewanellaceae</taxon>
        <taxon>Shewanella</taxon>
    </lineage>
</organism>
<proteinExistence type="predicted"/>
<evidence type="ECO:0000313" key="1">
    <source>
        <dbReference type="EMBL" id="TRY15615.1"/>
    </source>
</evidence>
<accession>A0A553JT30</accession>
<keyword evidence="2" id="KW-1185">Reference proteome</keyword>
<dbReference type="SUPFAM" id="SSF52540">
    <property type="entry name" value="P-loop containing nucleoside triphosphate hydrolases"/>
    <property type="match status" value="1"/>
</dbReference>
<dbReference type="EMBL" id="VKGK01000003">
    <property type="protein sequence ID" value="TRY15615.1"/>
    <property type="molecule type" value="Genomic_DNA"/>
</dbReference>
<dbReference type="AlphaFoldDB" id="A0A553JT30"/>
<evidence type="ECO:0000313" key="2">
    <source>
        <dbReference type="Proteomes" id="UP000318126"/>
    </source>
</evidence>
<dbReference type="OrthoDB" id="7788065at2"/>